<dbReference type="EMBL" id="JBHTCA010000005">
    <property type="protein sequence ID" value="MFC7409152.1"/>
    <property type="molecule type" value="Genomic_DNA"/>
</dbReference>
<dbReference type="NCBIfam" id="NF004676">
    <property type="entry name" value="PRK06019.1-2"/>
    <property type="match status" value="1"/>
</dbReference>
<evidence type="ECO:0000256" key="3">
    <source>
        <dbReference type="ARBA" id="ARBA00022840"/>
    </source>
</evidence>
<feature type="binding site" evidence="4">
    <location>
        <begin position="194"/>
        <end position="197"/>
    </location>
    <ligand>
        <name>ATP</name>
        <dbReference type="ChEBI" id="CHEBI:30616"/>
    </ligand>
</feature>
<dbReference type="Pfam" id="PF02222">
    <property type="entry name" value="ATP-grasp"/>
    <property type="match status" value="1"/>
</dbReference>
<dbReference type="NCBIfam" id="TIGR01161">
    <property type="entry name" value="purK"/>
    <property type="match status" value="1"/>
</dbReference>
<dbReference type="PANTHER" id="PTHR11609:SF5">
    <property type="entry name" value="PHOSPHORIBOSYLAMINOIMIDAZOLE CARBOXYLASE"/>
    <property type="match status" value="1"/>
</dbReference>
<evidence type="ECO:0000313" key="8">
    <source>
        <dbReference type="Proteomes" id="UP001596501"/>
    </source>
</evidence>
<feature type="binding site" evidence="4">
    <location>
        <position position="159"/>
    </location>
    <ligand>
        <name>ATP</name>
        <dbReference type="ChEBI" id="CHEBI:30616"/>
    </ligand>
</feature>
<evidence type="ECO:0000259" key="6">
    <source>
        <dbReference type="PROSITE" id="PS50975"/>
    </source>
</evidence>
<feature type="binding site" evidence="4">
    <location>
        <begin position="164"/>
        <end position="170"/>
    </location>
    <ligand>
        <name>ATP</name>
        <dbReference type="ChEBI" id="CHEBI:30616"/>
    </ligand>
</feature>
<dbReference type="InterPro" id="IPR013815">
    <property type="entry name" value="ATP_grasp_subdomain_1"/>
</dbReference>
<dbReference type="InterPro" id="IPR011761">
    <property type="entry name" value="ATP-grasp"/>
</dbReference>
<dbReference type="InterPro" id="IPR040686">
    <property type="entry name" value="PurK_C"/>
</dbReference>
<feature type="binding site" evidence="4">
    <location>
        <position position="225"/>
    </location>
    <ligand>
        <name>ATP</name>
        <dbReference type="ChEBI" id="CHEBI:30616"/>
    </ligand>
</feature>
<feature type="binding site" evidence="4">
    <location>
        <position position="116"/>
    </location>
    <ligand>
        <name>ATP</name>
        <dbReference type="ChEBI" id="CHEBI:30616"/>
    </ligand>
</feature>
<dbReference type="GO" id="GO:0034028">
    <property type="term" value="F:5-(carboxyamino)imidazole ribonucleotide synthase activity"/>
    <property type="evidence" value="ECO:0007669"/>
    <property type="project" value="UniProtKB-EC"/>
</dbReference>
<comment type="function">
    <text evidence="4">Catalyzes the ATP-dependent conversion of 5-aminoimidazole ribonucleotide (AIR) and HCO(3)(-) to N5-carboxyaminoimidazole ribonucleotide (N5-CAIR).</text>
</comment>
<gene>
    <name evidence="4 5" type="primary">purK</name>
    <name evidence="7" type="ORF">ACFQPB_09795</name>
</gene>
<dbReference type="PROSITE" id="PS50975">
    <property type="entry name" value="ATP_GRASP"/>
    <property type="match status" value="1"/>
</dbReference>
<dbReference type="PANTHER" id="PTHR11609">
    <property type="entry name" value="PURINE BIOSYNTHESIS PROTEIN 6/7, PUR6/7"/>
    <property type="match status" value="1"/>
</dbReference>
<dbReference type="InterPro" id="IPR011054">
    <property type="entry name" value="Rudment_hybrid_motif"/>
</dbReference>
<dbReference type="NCBIfam" id="NF004679">
    <property type="entry name" value="PRK06019.1-5"/>
    <property type="match status" value="1"/>
</dbReference>
<dbReference type="Pfam" id="PF22660">
    <property type="entry name" value="RS_preATP-grasp-like"/>
    <property type="match status" value="1"/>
</dbReference>
<dbReference type="SUPFAM" id="SSF52440">
    <property type="entry name" value="PreATP-grasp domain"/>
    <property type="match status" value="1"/>
</dbReference>
<protein>
    <recommendedName>
        <fullName evidence="4 5">N5-carboxyaminoimidazole ribonucleotide synthase</fullName>
        <shortName evidence="4 5">N5-CAIR synthase</shortName>
        <ecNumber evidence="4 5">6.3.4.18</ecNumber>
    </recommendedName>
    <alternativeName>
        <fullName evidence="4 5">5-(carboxyamino)imidazole ribonucleotide synthetase</fullName>
    </alternativeName>
</protein>
<dbReference type="InterPro" id="IPR005875">
    <property type="entry name" value="PurK"/>
</dbReference>
<evidence type="ECO:0000256" key="2">
    <source>
        <dbReference type="ARBA" id="ARBA00022755"/>
    </source>
</evidence>
<comment type="subunit">
    <text evidence="4 5">Homodimer.</text>
</comment>
<dbReference type="InterPro" id="IPR016185">
    <property type="entry name" value="PreATP-grasp_dom_sf"/>
</dbReference>
<comment type="caution">
    <text evidence="7">The sequence shown here is derived from an EMBL/GenBank/DDBJ whole genome shotgun (WGS) entry which is preliminary data.</text>
</comment>
<keyword evidence="2 4" id="KW-0658">Purine biosynthesis</keyword>
<feature type="binding site" evidence="4">
    <location>
        <begin position="284"/>
        <end position="285"/>
    </location>
    <ligand>
        <name>ATP</name>
        <dbReference type="ChEBI" id="CHEBI:30616"/>
    </ligand>
</feature>
<evidence type="ECO:0000256" key="4">
    <source>
        <dbReference type="HAMAP-Rule" id="MF_01928"/>
    </source>
</evidence>
<comment type="function">
    <text evidence="5">Catalyzes the ATP-dependent conversion of 5-aminoimidazole ribonucleotide (AIR) and HCO(3)- to N5-carboxyaminoimidazole ribonucleotide (N5-CAIR).</text>
</comment>
<name>A0ABW2QJH0_9BURK</name>
<comment type="pathway">
    <text evidence="4 5">Purine metabolism; IMP biosynthesis via de novo pathway; 5-amino-1-(5-phospho-D-ribosyl)imidazole-4-carboxylate from 5-amino-1-(5-phospho-D-ribosyl)imidazole (N5-CAIR route): step 1/2.</text>
</comment>
<evidence type="ECO:0000256" key="5">
    <source>
        <dbReference type="RuleBase" id="RU361200"/>
    </source>
</evidence>
<dbReference type="Gene3D" id="3.30.470.20">
    <property type="entry name" value="ATP-grasp fold, B domain"/>
    <property type="match status" value="1"/>
</dbReference>
<feature type="domain" description="ATP-grasp" evidence="6">
    <location>
        <begin position="124"/>
        <end position="314"/>
    </location>
</feature>
<keyword evidence="3 4" id="KW-0067">ATP-binding</keyword>
<dbReference type="HAMAP" id="MF_01928">
    <property type="entry name" value="PurK"/>
    <property type="match status" value="1"/>
</dbReference>
<evidence type="ECO:0000313" key="7">
    <source>
        <dbReference type="EMBL" id="MFC7409152.1"/>
    </source>
</evidence>
<dbReference type="Proteomes" id="UP001596501">
    <property type="component" value="Unassembled WGS sequence"/>
</dbReference>
<dbReference type="Pfam" id="PF17769">
    <property type="entry name" value="PurK_C"/>
    <property type="match status" value="1"/>
</dbReference>
<dbReference type="Gene3D" id="3.30.1490.20">
    <property type="entry name" value="ATP-grasp fold, A domain"/>
    <property type="match status" value="1"/>
</dbReference>
<comment type="catalytic activity">
    <reaction evidence="4 5">
        <text>5-amino-1-(5-phospho-beta-D-ribosyl)imidazole + hydrogencarbonate + ATP = 5-carboxyamino-1-(5-phospho-D-ribosyl)imidazole + ADP + phosphate + 2 H(+)</text>
        <dbReference type="Rhea" id="RHEA:19317"/>
        <dbReference type="ChEBI" id="CHEBI:15378"/>
        <dbReference type="ChEBI" id="CHEBI:17544"/>
        <dbReference type="ChEBI" id="CHEBI:30616"/>
        <dbReference type="ChEBI" id="CHEBI:43474"/>
        <dbReference type="ChEBI" id="CHEBI:58730"/>
        <dbReference type="ChEBI" id="CHEBI:137981"/>
        <dbReference type="ChEBI" id="CHEBI:456216"/>
        <dbReference type="EC" id="6.3.4.18"/>
    </reaction>
</comment>
<keyword evidence="4 5" id="KW-0436">Ligase</keyword>
<comment type="similarity">
    <text evidence="4 5">Belongs to the PurK/PurT family.</text>
</comment>
<dbReference type="SUPFAM" id="SSF56059">
    <property type="entry name" value="Glutathione synthetase ATP-binding domain-like"/>
    <property type="match status" value="1"/>
</dbReference>
<dbReference type="InterPro" id="IPR003135">
    <property type="entry name" value="ATP-grasp_carboxylate-amine"/>
</dbReference>
<dbReference type="InterPro" id="IPR054350">
    <property type="entry name" value="PurT/PurK_preATP-grasp"/>
</dbReference>
<evidence type="ECO:0000256" key="1">
    <source>
        <dbReference type="ARBA" id="ARBA00022741"/>
    </source>
</evidence>
<keyword evidence="1 4" id="KW-0547">Nucleotide-binding</keyword>
<sequence length="406" mass="42954">MTLKTLLPGTTGATGQQLTLGVMGGGQLGRMFVHAAQAMGYFTAVLDPDPASPAGRVAHWHIQTGYEDEQGLAQLMQRCDAITTEFENVPAPALITLGAHRPVAPGAHAVAVAQDRIQEKAHFVASLPTSGIGPAPYAAIESEALLAAVPADLLPGILKTARLGYDGKGQIRVKDRAELAAAWDQLKRVPCVLEKMLPLKAECSVIVARGANGQAVSYPVQRNTHVDGILAVTEVYEGALPAALCDKARAATIAIAHQLQYVGVLCVEYFVIDDGSADGALVVNEMAPRPHNSGHYTQNACDVSQFEQQVRAMAGLPLREVRQHSPAIMLNILGDLWFPEGADKTARSPAWDRVLALPGTHLHLYGKLDARPGRKMGHLNITGTTVAEVKATATQAAAMLGLPALP</sequence>
<dbReference type="NCBIfam" id="NF004677">
    <property type="entry name" value="PRK06019.1-3"/>
    <property type="match status" value="1"/>
</dbReference>
<dbReference type="Gene3D" id="3.40.50.20">
    <property type="match status" value="1"/>
</dbReference>
<dbReference type="RefSeq" id="WP_382222451.1">
    <property type="nucleotide sequence ID" value="NZ_JBHTCA010000005.1"/>
</dbReference>
<keyword evidence="8" id="KW-1185">Reference proteome</keyword>
<dbReference type="SUPFAM" id="SSF51246">
    <property type="entry name" value="Rudiment single hybrid motif"/>
    <property type="match status" value="1"/>
</dbReference>
<dbReference type="EC" id="6.3.4.18" evidence="4 5"/>
<feature type="binding site" evidence="4">
    <location>
        <position position="202"/>
    </location>
    <ligand>
        <name>ATP</name>
        <dbReference type="ChEBI" id="CHEBI:30616"/>
    </ligand>
</feature>
<accession>A0ABW2QJH0</accession>
<organism evidence="7 8">
    <name type="scientific">Hydrogenophaga atypica</name>
    <dbReference type="NCBI Taxonomy" id="249409"/>
    <lineage>
        <taxon>Bacteria</taxon>
        <taxon>Pseudomonadati</taxon>
        <taxon>Pseudomonadota</taxon>
        <taxon>Betaproteobacteria</taxon>
        <taxon>Burkholderiales</taxon>
        <taxon>Comamonadaceae</taxon>
        <taxon>Hydrogenophaga</taxon>
    </lineage>
</organism>
<proteinExistence type="inferred from homology"/>
<reference evidence="8" key="1">
    <citation type="journal article" date="2019" name="Int. J. Syst. Evol. Microbiol.">
        <title>The Global Catalogue of Microorganisms (GCM) 10K type strain sequencing project: providing services to taxonomists for standard genome sequencing and annotation.</title>
        <authorList>
            <consortium name="The Broad Institute Genomics Platform"/>
            <consortium name="The Broad Institute Genome Sequencing Center for Infectious Disease"/>
            <person name="Wu L."/>
            <person name="Ma J."/>
        </authorList>
    </citation>
    <scope>NUCLEOTIDE SEQUENCE [LARGE SCALE GENOMIC DNA]</scope>
    <source>
        <strain evidence="8">CGMCC 1.12371</strain>
    </source>
</reference>